<evidence type="ECO:0000313" key="4">
    <source>
        <dbReference type="Proteomes" id="UP000887572"/>
    </source>
</evidence>
<evidence type="ECO:0000259" key="3">
    <source>
        <dbReference type="PROSITE" id="PS50222"/>
    </source>
</evidence>
<name>A0A914H5E5_GLORO</name>
<protein>
    <submittedName>
        <fullName evidence="5">EF-hand domain-containing protein</fullName>
    </submittedName>
</protein>
<dbReference type="WBParaSite" id="Gr19_v10_g14326.t1">
    <property type="protein sequence ID" value="Gr19_v10_g14326.t1"/>
    <property type="gene ID" value="Gr19_v10_g14326"/>
</dbReference>
<dbReference type="InterPro" id="IPR002048">
    <property type="entry name" value="EF_hand_dom"/>
</dbReference>
<dbReference type="PROSITE" id="PS00018">
    <property type="entry name" value="EF_HAND_1"/>
    <property type="match status" value="1"/>
</dbReference>
<evidence type="ECO:0000313" key="5">
    <source>
        <dbReference type="WBParaSite" id="Gr19_v10_g14326.t1"/>
    </source>
</evidence>
<keyword evidence="1" id="KW-0106">Calcium</keyword>
<dbReference type="PROSITE" id="PS50222">
    <property type="entry name" value="EF_HAND_2"/>
    <property type="match status" value="1"/>
</dbReference>
<organism evidence="4 5">
    <name type="scientific">Globodera rostochiensis</name>
    <name type="common">Golden nematode worm</name>
    <name type="synonym">Heterodera rostochiensis</name>
    <dbReference type="NCBI Taxonomy" id="31243"/>
    <lineage>
        <taxon>Eukaryota</taxon>
        <taxon>Metazoa</taxon>
        <taxon>Ecdysozoa</taxon>
        <taxon>Nematoda</taxon>
        <taxon>Chromadorea</taxon>
        <taxon>Rhabditida</taxon>
        <taxon>Tylenchina</taxon>
        <taxon>Tylenchomorpha</taxon>
        <taxon>Tylenchoidea</taxon>
        <taxon>Heteroderidae</taxon>
        <taxon>Heteroderinae</taxon>
        <taxon>Globodera</taxon>
    </lineage>
</organism>
<reference evidence="5" key="1">
    <citation type="submission" date="2022-11" db="UniProtKB">
        <authorList>
            <consortium name="WormBaseParasite"/>
        </authorList>
    </citation>
    <scope>IDENTIFICATION</scope>
</reference>
<feature type="signal peptide" evidence="2">
    <location>
        <begin position="1"/>
        <end position="23"/>
    </location>
</feature>
<feature type="domain" description="EF-hand" evidence="3">
    <location>
        <begin position="233"/>
        <end position="268"/>
    </location>
</feature>
<dbReference type="SUPFAM" id="SSF47473">
    <property type="entry name" value="EF-hand"/>
    <property type="match status" value="1"/>
</dbReference>
<dbReference type="CDD" id="cd00051">
    <property type="entry name" value="EFh"/>
    <property type="match status" value="1"/>
</dbReference>
<feature type="chain" id="PRO_5037780582" evidence="2">
    <location>
        <begin position="24"/>
        <end position="311"/>
    </location>
</feature>
<dbReference type="Proteomes" id="UP000887572">
    <property type="component" value="Unplaced"/>
</dbReference>
<dbReference type="InterPro" id="IPR018247">
    <property type="entry name" value="EF_Hand_1_Ca_BS"/>
</dbReference>
<dbReference type="Pfam" id="PF13202">
    <property type="entry name" value="EF-hand_5"/>
    <property type="match status" value="2"/>
</dbReference>
<accession>A0A914H5E5</accession>
<dbReference type="GO" id="GO:0005509">
    <property type="term" value="F:calcium ion binding"/>
    <property type="evidence" value="ECO:0007669"/>
    <property type="project" value="InterPro"/>
</dbReference>
<dbReference type="Gene3D" id="1.10.238.10">
    <property type="entry name" value="EF-hand"/>
    <property type="match status" value="1"/>
</dbReference>
<evidence type="ECO:0000256" key="2">
    <source>
        <dbReference type="SAM" id="SignalP"/>
    </source>
</evidence>
<keyword evidence="2" id="KW-0732">Signal</keyword>
<evidence type="ECO:0000256" key="1">
    <source>
        <dbReference type="ARBA" id="ARBA00022837"/>
    </source>
</evidence>
<dbReference type="AlphaFoldDB" id="A0A914H5E5"/>
<sequence length="311" mass="34861">MNGFWNLILVSFFATNLLEKTESVQLFDEIFGEGWWDNDKDEEWNKLTLERKFHHQIDWHNTQIGHIEPNSTDQLEQIEPNSTDQLGQIEPNSTDQLGQIEPNSTDQLEQIEPNSTDQLGQIKNVSSCEKTLFYDGCCVCCGTSPLFGCPKPFEPANCNAFDHNCVACNYIYNKTNECSERVQCSCYCCDLQYAESSPGECAQCVKDGEGGCPENSAAVNFKSIGNSLSSMLETEAKAWEHFDMIDVDKNGSISLNEAIDHLETKLKNGTSDKNLAKNVSWFAEMDSNGNNQIEPGEFDRSLIKVNNRTSG</sequence>
<keyword evidence="4" id="KW-1185">Reference proteome</keyword>
<proteinExistence type="predicted"/>
<dbReference type="InterPro" id="IPR011992">
    <property type="entry name" value="EF-hand-dom_pair"/>
</dbReference>